<dbReference type="Proteomes" id="UP000067523">
    <property type="component" value="Chromosome"/>
</dbReference>
<dbReference type="SUPFAM" id="SSF52467">
    <property type="entry name" value="DHS-like NAD/FAD-binding domain"/>
    <property type="match status" value="1"/>
</dbReference>
<evidence type="ECO:0000313" key="2">
    <source>
        <dbReference type="Proteomes" id="UP000067523"/>
    </source>
</evidence>
<organism evidence="1 2">
    <name type="scientific">Enterococcus rotai</name>
    <dbReference type="NCBI Taxonomy" id="118060"/>
    <lineage>
        <taxon>Bacteria</taxon>
        <taxon>Bacillati</taxon>
        <taxon>Bacillota</taxon>
        <taxon>Bacilli</taxon>
        <taxon>Lactobacillales</taxon>
        <taxon>Enterococcaceae</taxon>
        <taxon>Enterococcus</taxon>
    </lineage>
</organism>
<dbReference type="EMBL" id="CP013655">
    <property type="protein sequence ID" value="ALS38453.1"/>
    <property type="molecule type" value="Genomic_DNA"/>
</dbReference>
<reference evidence="2" key="1">
    <citation type="submission" date="2015-12" db="EMBL/GenBank/DDBJ databases">
        <authorList>
            <person name="Lauer A."/>
            <person name="Humrighouse B."/>
            <person name="Loparev V."/>
            <person name="Shewmaker P.L."/>
            <person name="Whitney A.M."/>
            <person name="McLaughlin R.W."/>
        </authorList>
    </citation>
    <scope>NUCLEOTIDE SEQUENCE [LARGE SCALE GENOMIC DNA]</scope>
    <source>
        <strain evidence="2">LMG 26678</strain>
    </source>
</reference>
<sequence>MGNYYTENEFDELVDSLAGAVKNFNLVVFVGAGISLSQGYPNWNGYIEKLIHFWQFNIQHVAGGKIEVSNKLLSQFDEILRSKNGPKRKIDLLHTLLHDILGEDFDDVKLNFEKYFFKEVVPDYLENSVLVELIKLDPIFITSNYDFEIEKHLKRIKQKDAFKTINNLHEFTNWSSRLISGDVLHLHGTTEGEGHYFVNSSLDYSRQYLKETQEFQKLRTWFEMKQPIVLFLGSSMEEEEILSLLPATSKNFAMMKTERNESPEFRNLYNQTYQNNNRTTIFWYGDDYDDLPKEVEKMVSSVQRKLEVAKSSEDWAILHSISTDKEIYQKILEKYSEDEHYLSDIFKTDDIDLQKKILKITLRSQILLKKISNISSFWNMVSKNFKNIDTEQLKIIVEIFKNKKLNIYCQDLFEVYEQLLNSDNISNEDINEIRKHLAQNQSLVNTSFSGDSDLMGYWLSEQFQQEISRHRNIFYGDQSLKINFRNEMITPIIESVKDEGIYLYWSFDEIISMDGLIKIIYNSLLDEKLLFEDTFILENFPEPLLETRLFQRVLVNIDNEKKLPNPIVNKLIAKIDFTDTIFGTELNEFARNHKTEIGEDALEVYENAIESGPASIVHPRSFIDSSQILKENEESILEILLGGQDESFSQREDFYSEKTNKETSNYLLNVLKKNDVVSQKIEKIIIDKGSLLYPKFDRLFLKILTDDYNSDLKEKALNIFLEKFNSDSFSWEEKLFFQELISKKEFEHKAFEKLFQVEVNKLSYNYVYTNKERPELIERDDFINTELGRYLDILILINKKDKSKRGVIKEIVAKVNFNQFREFTLGALTTVDNSIDLEKVTINTFQGYSFSISGFKQGDLDKFKLVGQELLKKGYVNNVNQNNLFFLALSKINPSDEGMEINWNNINFSWMLSLIFQSEFEFEYEEKWLREIMLHDKEGDFGRDILYYLEEDSTVLSKGEKVLRVFEENISDYKGKVNIHSLPDSLKEQKNSEKKDLLIKLFFLLIENSKIEKSYFGSRTLLSIMQQLPLESKKRLAGHANLSTVLSPLEIDELKRAID</sequence>
<dbReference type="AlphaFoldDB" id="A0A0U2LYM4"/>
<name>A0A0U2LYM4_9ENTE</name>
<keyword evidence="2" id="KW-1185">Reference proteome</keyword>
<evidence type="ECO:0000313" key="1">
    <source>
        <dbReference type="EMBL" id="ALS38453.1"/>
    </source>
</evidence>
<dbReference type="KEGG" id="erx:ATZ35_15245"/>
<dbReference type="RefSeq" id="WP_208928004.1">
    <property type="nucleotide sequence ID" value="NZ_CP013655.1"/>
</dbReference>
<accession>A0A0U2LYM4</accession>
<protein>
    <submittedName>
        <fullName evidence="1">Uncharacterized protein</fullName>
    </submittedName>
</protein>
<dbReference type="InterPro" id="IPR029035">
    <property type="entry name" value="DHS-like_NAD/FAD-binding_dom"/>
</dbReference>
<proteinExistence type="predicted"/>
<dbReference type="Pfam" id="PF13289">
    <property type="entry name" value="SIR2_2"/>
    <property type="match status" value="1"/>
</dbReference>
<dbReference type="STRING" id="118060.ATZ35_15245"/>
<gene>
    <name evidence="1" type="ORF">ATZ35_15245</name>
</gene>